<dbReference type="PANTHER" id="PTHR46509:SF1">
    <property type="entry name" value="PHOSPHOADENOSINE PHOSPHOSULFATE REDUCTASE"/>
    <property type="match status" value="1"/>
</dbReference>
<feature type="binding site" evidence="4">
    <location>
        <position position="199"/>
    </location>
    <ligand>
        <name>[4Fe-4S] cluster</name>
        <dbReference type="ChEBI" id="CHEBI:49883"/>
    </ligand>
</feature>
<dbReference type="InterPro" id="IPR004511">
    <property type="entry name" value="PAPS/APS_Rdtase"/>
</dbReference>
<dbReference type="InterPro" id="IPR002500">
    <property type="entry name" value="PAPS_reduct_dom"/>
</dbReference>
<dbReference type="PANTHER" id="PTHR46509">
    <property type="entry name" value="PHOSPHOADENOSINE PHOSPHOSULFATE REDUCTASE"/>
    <property type="match status" value="1"/>
</dbReference>
<dbReference type="HAMAP" id="MF_00063">
    <property type="entry name" value="CysH"/>
    <property type="match status" value="1"/>
</dbReference>
<dbReference type="InterPro" id="IPR014729">
    <property type="entry name" value="Rossmann-like_a/b/a_fold"/>
</dbReference>
<feature type="binding site" evidence="4">
    <location>
        <position position="116"/>
    </location>
    <ligand>
        <name>[4Fe-4S] cluster</name>
        <dbReference type="ChEBI" id="CHEBI:49883"/>
    </ligand>
</feature>
<dbReference type="AlphaFoldDB" id="A0A8J7SG93"/>
<dbReference type="PROSITE" id="PS00012">
    <property type="entry name" value="PHOSPHOPANTETHEINE"/>
    <property type="match status" value="1"/>
</dbReference>
<protein>
    <recommendedName>
        <fullName evidence="4">Adenosine 5'-phosphosulfate reductase</fullName>
        <shortName evidence="4">APS reductase</shortName>
        <ecNumber evidence="4">1.8.4.10</ecNumber>
    </recommendedName>
    <alternativeName>
        <fullName evidence="4">5'-adenylylsulfate reductase</fullName>
    </alternativeName>
    <alternativeName>
        <fullName evidence="4">Thioredoxin-dependent 5'-adenylylsulfate reductase</fullName>
    </alternativeName>
</protein>
<feature type="binding site" evidence="4">
    <location>
        <position position="202"/>
    </location>
    <ligand>
        <name>[4Fe-4S] cluster</name>
        <dbReference type="ChEBI" id="CHEBI:49883"/>
    </ligand>
</feature>
<feature type="domain" description="Phosphoadenosine phosphosulphate reductase" evidence="5">
    <location>
        <begin position="35"/>
        <end position="205"/>
    </location>
</feature>
<comment type="similarity">
    <text evidence="1 4">Belongs to the PAPS reductase family. CysH subfamily.</text>
</comment>
<evidence type="ECO:0000313" key="7">
    <source>
        <dbReference type="Proteomes" id="UP000655420"/>
    </source>
</evidence>
<evidence type="ECO:0000256" key="4">
    <source>
        <dbReference type="HAMAP-Rule" id="MF_00063"/>
    </source>
</evidence>
<dbReference type="GO" id="GO:0019379">
    <property type="term" value="P:sulfate assimilation, phosphoadenylyl sulfate reduction by phosphoadenylyl-sulfate reductase (thioredoxin)"/>
    <property type="evidence" value="ECO:0007669"/>
    <property type="project" value="UniProtKB-UniRule"/>
</dbReference>
<accession>A0A8J7SG93</accession>
<dbReference type="Pfam" id="PF01507">
    <property type="entry name" value="PAPS_reduct"/>
    <property type="match status" value="1"/>
</dbReference>
<dbReference type="InterPro" id="IPR006162">
    <property type="entry name" value="Ppantetheine_attach_site"/>
</dbReference>
<keyword evidence="7" id="KW-1185">Reference proteome</keyword>
<keyword evidence="2 4" id="KW-0560">Oxidoreductase</keyword>
<keyword evidence="4" id="KW-0963">Cytoplasm</keyword>
<comment type="function">
    <text evidence="4">Catalyzes the formation of sulfite from adenosine 5'-phosphosulfate (APS) using thioredoxin as an electron donor.</text>
</comment>
<dbReference type="SUPFAM" id="SSF52402">
    <property type="entry name" value="Adenine nucleotide alpha hydrolases-like"/>
    <property type="match status" value="1"/>
</dbReference>
<evidence type="ECO:0000259" key="5">
    <source>
        <dbReference type="Pfam" id="PF01507"/>
    </source>
</evidence>
<dbReference type="EMBL" id="JAEHHL010000007">
    <property type="protein sequence ID" value="MBK0400032.1"/>
    <property type="molecule type" value="Genomic_DNA"/>
</dbReference>
<organism evidence="6 7">
    <name type="scientific">Thermohalobaculum xanthum</name>
    <dbReference type="NCBI Taxonomy" id="2753746"/>
    <lineage>
        <taxon>Bacteria</taxon>
        <taxon>Pseudomonadati</taxon>
        <taxon>Pseudomonadota</taxon>
        <taxon>Alphaproteobacteria</taxon>
        <taxon>Rhodobacterales</taxon>
        <taxon>Paracoccaceae</taxon>
        <taxon>Thermohalobaculum</taxon>
    </lineage>
</organism>
<comment type="catalytic activity">
    <reaction evidence="4">
        <text>[thioredoxin]-disulfide + sulfite + AMP + 2 H(+) = adenosine 5'-phosphosulfate + [thioredoxin]-dithiol</text>
        <dbReference type="Rhea" id="RHEA:21976"/>
        <dbReference type="Rhea" id="RHEA-COMP:10698"/>
        <dbReference type="Rhea" id="RHEA-COMP:10700"/>
        <dbReference type="ChEBI" id="CHEBI:15378"/>
        <dbReference type="ChEBI" id="CHEBI:17359"/>
        <dbReference type="ChEBI" id="CHEBI:29950"/>
        <dbReference type="ChEBI" id="CHEBI:50058"/>
        <dbReference type="ChEBI" id="CHEBI:58243"/>
        <dbReference type="ChEBI" id="CHEBI:456215"/>
        <dbReference type="EC" id="1.8.4.10"/>
    </reaction>
</comment>
<evidence type="ECO:0000256" key="3">
    <source>
        <dbReference type="ARBA" id="ARBA00024327"/>
    </source>
</evidence>
<dbReference type="GO" id="GO:0043866">
    <property type="term" value="F:adenylyl-sulfate reductase (thioredoxin) activity"/>
    <property type="evidence" value="ECO:0007669"/>
    <property type="project" value="UniProtKB-EC"/>
</dbReference>
<dbReference type="NCBIfam" id="NF002537">
    <property type="entry name" value="PRK02090.1"/>
    <property type="match status" value="1"/>
</dbReference>
<feature type="active site" description="Nucleophile; cysteine thiosulfonate intermediate" evidence="4">
    <location>
        <position position="225"/>
    </location>
</feature>
<keyword evidence="4" id="KW-0411">Iron-sulfur</keyword>
<comment type="subcellular location">
    <subcellularLocation>
        <location evidence="4">Cytoplasm</location>
    </subcellularLocation>
</comment>
<dbReference type="GO" id="GO:0051539">
    <property type="term" value="F:4 iron, 4 sulfur cluster binding"/>
    <property type="evidence" value="ECO:0007669"/>
    <property type="project" value="UniProtKB-UniRule"/>
</dbReference>
<sequence length="245" mass="26641">MSAAASAAALNRIHRDSPAEEILAEALAVHDVGEVALVSSFGAESVVLLHMISRVAPDLPVLFLETGMLFPETLAYQRDLADRFGLRGVRVIRPDARDLAAADPAGDLHQRDTDACCDLRKTLPLQRALQPFAAWITGRKRYQSDTRAALEPFEAEAGTVRMKINPLARWDARDAADYIAAHDLPRHPLVAQGYPSIGCAPCTSPVREGEDVRAGRWRGQGKVECGIHFDGQSWVRTAASLPGPF</sequence>
<gene>
    <name evidence="4" type="primary">cysH</name>
    <name evidence="6" type="ORF">H0I76_12605</name>
</gene>
<keyword evidence="4" id="KW-0479">Metal-binding</keyword>
<dbReference type="CDD" id="cd23945">
    <property type="entry name" value="PAPS_reductase"/>
    <property type="match status" value="1"/>
</dbReference>
<name>A0A8J7SG93_9RHOB</name>
<dbReference type="Gene3D" id="3.40.50.620">
    <property type="entry name" value="HUPs"/>
    <property type="match status" value="1"/>
</dbReference>
<dbReference type="PIRSF" id="PIRSF000857">
    <property type="entry name" value="PAPS_reductase"/>
    <property type="match status" value="1"/>
</dbReference>
<evidence type="ECO:0000313" key="6">
    <source>
        <dbReference type="EMBL" id="MBK0400032.1"/>
    </source>
</evidence>
<keyword evidence="4" id="KW-0408">Iron</keyword>
<feature type="binding site" evidence="4">
    <location>
        <position position="117"/>
    </location>
    <ligand>
        <name>[4Fe-4S] cluster</name>
        <dbReference type="ChEBI" id="CHEBI:49883"/>
    </ligand>
</feature>
<comment type="pathway">
    <text evidence="3 4">Sulfur metabolism; hydrogen sulfide biosynthesis; sulfite from sulfate.</text>
</comment>
<dbReference type="GO" id="GO:0005737">
    <property type="term" value="C:cytoplasm"/>
    <property type="evidence" value="ECO:0007669"/>
    <property type="project" value="UniProtKB-SubCell"/>
</dbReference>
<comment type="caution">
    <text evidence="6">The sequence shown here is derived from an EMBL/GenBank/DDBJ whole genome shotgun (WGS) entry which is preliminary data.</text>
</comment>
<dbReference type="NCBIfam" id="TIGR00434">
    <property type="entry name" value="cysH"/>
    <property type="match status" value="1"/>
</dbReference>
<proteinExistence type="inferred from homology"/>
<comment type="cofactor">
    <cofactor evidence="4">
        <name>[4Fe-4S] cluster</name>
        <dbReference type="ChEBI" id="CHEBI:49883"/>
    </cofactor>
    <text evidence="4">Binds 1 [4Fe-4S] cluster per subunit.</text>
</comment>
<reference evidence="6" key="1">
    <citation type="submission" date="2020-12" db="EMBL/GenBank/DDBJ databases">
        <title>Bacterial taxonomy.</title>
        <authorList>
            <person name="Pan X."/>
        </authorList>
    </citation>
    <scope>NUCLEOTIDE SEQUENCE</scope>
    <source>
        <strain evidence="6">M0105</strain>
    </source>
</reference>
<evidence type="ECO:0000256" key="2">
    <source>
        <dbReference type="ARBA" id="ARBA00023002"/>
    </source>
</evidence>
<evidence type="ECO:0000256" key="1">
    <source>
        <dbReference type="ARBA" id="ARBA00009732"/>
    </source>
</evidence>
<dbReference type="GO" id="GO:0004604">
    <property type="term" value="F:phosphoadenylyl-sulfate reductase (thioredoxin) activity"/>
    <property type="evidence" value="ECO:0007669"/>
    <property type="project" value="UniProtKB-UniRule"/>
</dbReference>
<dbReference type="Proteomes" id="UP000655420">
    <property type="component" value="Unassembled WGS sequence"/>
</dbReference>
<dbReference type="EC" id="1.8.4.10" evidence="4"/>
<dbReference type="GO" id="GO:0046872">
    <property type="term" value="F:metal ion binding"/>
    <property type="evidence" value="ECO:0007669"/>
    <property type="project" value="UniProtKB-KW"/>
</dbReference>
<dbReference type="GO" id="GO:0070814">
    <property type="term" value="P:hydrogen sulfide biosynthetic process"/>
    <property type="evidence" value="ECO:0007669"/>
    <property type="project" value="UniProtKB-UniRule"/>
</dbReference>